<dbReference type="EMBL" id="FRAD01000036">
    <property type="protein sequence ID" value="SHK52148.1"/>
    <property type="molecule type" value="Genomic_DNA"/>
</dbReference>
<evidence type="ECO:0008006" key="3">
    <source>
        <dbReference type="Google" id="ProtNLM"/>
    </source>
</evidence>
<gene>
    <name evidence="1" type="ORF">SAMN02745248_02729</name>
</gene>
<reference evidence="1 2" key="1">
    <citation type="submission" date="2016-11" db="EMBL/GenBank/DDBJ databases">
        <authorList>
            <person name="Jaros S."/>
            <person name="Januszkiewicz K."/>
            <person name="Wedrychowicz H."/>
        </authorList>
    </citation>
    <scope>NUCLEOTIDE SEQUENCE [LARGE SCALE GENOMIC DNA]</scope>
    <source>
        <strain evidence="1 2">DSM 3090</strain>
    </source>
</reference>
<dbReference type="RefSeq" id="WP_072904597.1">
    <property type="nucleotide sequence ID" value="NZ_FRAD01000036.1"/>
</dbReference>
<dbReference type="Gene3D" id="1.10.287.1080">
    <property type="entry name" value="MazG-like"/>
    <property type="match status" value="1"/>
</dbReference>
<keyword evidence="2" id="KW-1185">Reference proteome</keyword>
<evidence type="ECO:0000313" key="1">
    <source>
        <dbReference type="EMBL" id="SHK52148.1"/>
    </source>
</evidence>
<accession>A0A1M6T5Y1</accession>
<sequence>MKDMILDKYQNQVNDCLIRHKSILDVLSKLTESEAKLNRAVCKSVTSCGCIEIKASKQIYNSNASDIDILTKTISNHLTGDLCPKCREVIENELCNNIFYLTCLCNLLDMNLYDVLIKESDKLSTLGKYTLR</sequence>
<dbReference type="STRING" id="1121331.SAMN02745248_02729"/>
<dbReference type="AlphaFoldDB" id="A0A1M6T5Y1"/>
<name>A0A1M6T5Y1_9CLOT</name>
<dbReference type="Proteomes" id="UP000183952">
    <property type="component" value="Unassembled WGS sequence"/>
</dbReference>
<dbReference type="OrthoDB" id="2988649at2"/>
<proteinExistence type="predicted"/>
<organism evidence="1 2">
    <name type="scientific">Hathewaya proteolytica DSM 3090</name>
    <dbReference type="NCBI Taxonomy" id="1121331"/>
    <lineage>
        <taxon>Bacteria</taxon>
        <taxon>Bacillati</taxon>
        <taxon>Bacillota</taxon>
        <taxon>Clostridia</taxon>
        <taxon>Eubacteriales</taxon>
        <taxon>Clostridiaceae</taxon>
        <taxon>Hathewaya</taxon>
    </lineage>
</organism>
<evidence type="ECO:0000313" key="2">
    <source>
        <dbReference type="Proteomes" id="UP000183952"/>
    </source>
</evidence>
<protein>
    <recommendedName>
        <fullName evidence="3">DUF1573 domain-containing protein</fullName>
    </recommendedName>
</protein>